<name>A0A4P9WA85_9FUNG</name>
<feature type="domain" description="PH" evidence="2">
    <location>
        <begin position="231"/>
        <end position="260"/>
    </location>
</feature>
<evidence type="ECO:0000256" key="1">
    <source>
        <dbReference type="SAM" id="MobiDB-lite"/>
    </source>
</evidence>
<reference evidence="4" key="1">
    <citation type="journal article" date="2018" name="Nat. Microbiol.">
        <title>Leveraging single-cell genomics to expand the fungal tree of life.</title>
        <authorList>
            <person name="Ahrendt S.R."/>
            <person name="Quandt C.A."/>
            <person name="Ciobanu D."/>
            <person name="Clum A."/>
            <person name="Salamov A."/>
            <person name="Andreopoulos B."/>
            <person name="Cheng J.F."/>
            <person name="Woyke T."/>
            <person name="Pelin A."/>
            <person name="Henrissat B."/>
            <person name="Reynolds N.K."/>
            <person name="Benny G.L."/>
            <person name="Smith M.E."/>
            <person name="James T.Y."/>
            <person name="Grigoriev I.V."/>
        </authorList>
    </citation>
    <scope>NUCLEOTIDE SEQUENCE [LARGE SCALE GENOMIC DNA]</scope>
</reference>
<dbReference type="Gene3D" id="2.30.29.30">
    <property type="entry name" value="Pleckstrin-homology domain (PH domain)/Phosphotyrosine-binding domain (PTB)"/>
    <property type="match status" value="1"/>
</dbReference>
<keyword evidence="4" id="KW-1185">Reference proteome</keyword>
<evidence type="ECO:0000313" key="3">
    <source>
        <dbReference type="EMBL" id="RKO87760.1"/>
    </source>
</evidence>
<evidence type="ECO:0000259" key="2">
    <source>
        <dbReference type="PROSITE" id="PS50003"/>
    </source>
</evidence>
<dbReference type="AlphaFoldDB" id="A0A4P9WA85"/>
<dbReference type="PROSITE" id="PS50003">
    <property type="entry name" value="PH_DOMAIN"/>
    <property type="match status" value="1"/>
</dbReference>
<sequence length="260" mass="28702">MRVFPSTFSSIPSCLALYRSCTAGTPLLQSIFWTCFSTGRSVPHNVIFQNKRSGLYPGLGVPFHAGTQSRLRSPKAPSRSRRRGPQQPVSTVDNRWVAPFRDSALGATVPQADWNSDLKPIQSSPPATPFLATIRQLAPLVNPVNLKTSSRPSSNSTASPPLPSSAQLAHSPSPDPINVLLRRKARVHLGQGRRLPLVDMVEEIVVAEGADLDVSPQREVESVQRTDLKPYCFEVVTLDKSFFISCKSDEELYSWMDEIY</sequence>
<accession>A0A4P9WA85</accession>
<feature type="region of interest" description="Disordered" evidence="1">
    <location>
        <begin position="66"/>
        <end position="93"/>
    </location>
</feature>
<dbReference type="Proteomes" id="UP000269721">
    <property type="component" value="Unassembled WGS sequence"/>
</dbReference>
<organism evidence="3 4">
    <name type="scientific">Blyttiomyces helicus</name>
    <dbReference type="NCBI Taxonomy" id="388810"/>
    <lineage>
        <taxon>Eukaryota</taxon>
        <taxon>Fungi</taxon>
        <taxon>Fungi incertae sedis</taxon>
        <taxon>Chytridiomycota</taxon>
        <taxon>Chytridiomycota incertae sedis</taxon>
        <taxon>Chytridiomycetes</taxon>
        <taxon>Chytridiomycetes incertae sedis</taxon>
        <taxon>Blyttiomyces</taxon>
    </lineage>
</organism>
<dbReference type="SUPFAM" id="SSF50729">
    <property type="entry name" value="PH domain-like"/>
    <property type="match status" value="1"/>
</dbReference>
<dbReference type="InterPro" id="IPR001849">
    <property type="entry name" value="PH_domain"/>
</dbReference>
<protein>
    <recommendedName>
        <fullName evidence="2">PH domain-containing protein</fullName>
    </recommendedName>
</protein>
<dbReference type="EMBL" id="KZ997174">
    <property type="protein sequence ID" value="RKO87760.1"/>
    <property type="molecule type" value="Genomic_DNA"/>
</dbReference>
<gene>
    <name evidence="3" type="ORF">BDK51DRAFT_40434</name>
</gene>
<feature type="compositionally biased region" description="Low complexity" evidence="1">
    <location>
        <begin position="149"/>
        <end position="159"/>
    </location>
</feature>
<proteinExistence type="predicted"/>
<dbReference type="InterPro" id="IPR011993">
    <property type="entry name" value="PH-like_dom_sf"/>
</dbReference>
<evidence type="ECO:0000313" key="4">
    <source>
        <dbReference type="Proteomes" id="UP000269721"/>
    </source>
</evidence>
<feature type="region of interest" description="Disordered" evidence="1">
    <location>
        <begin position="145"/>
        <end position="175"/>
    </location>
</feature>